<evidence type="ECO:0000313" key="7">
    <source>
        <dbReference type="EMBL" id="CAD5317211.1"/>
    </source>
</evidence>
<keyword evidence="3" id="KW-0862">Zinc</keyword>
<gene>
    <name evidence="8" type="ordered locus">AXX17_At1g68980</name>
    <name evidence="7" type="ORF">AT9943_LOCUS5495</name>
    <name evidence="6" type="ORF">C24_LOCUS6390</name>
</gene>
<dbReference type="Proteomes" id="UP000078284">
    <property type="component" value="Chromosome 1"/>
</dbReference>
<dbReference type="PANTHER" id="PTHR45931">
    <property type="entry name" value="SI:CH211-59O9.10"/>
    <property type="match status" value="1"/>
</dbReference>
<evidence type="ECO:0000256" key="2">
    <source>
        <dbReference type="ARBA" id="ARBA00022771"/>
    </source>
</evidence>
<evidence type="ECO:0000313" key="9">
    <source>
        <dbReference type="Proteomes" id="UP000078284"/>
    </source>
</evidence>
<keyword evidence="2 4" id="KW-0863">Zinc-finger</keyword>
<dbReference type="Proteomes" id="UP000434276">
    <property type="component" value="Unassembled WGS sequence"/>
</dbReference>
<dbReference type="Proteomes" id="UP000516314">
    <property type="component" value="Chromosome 1"/>
</dbReference>
<evidence type="ECO:0000256" key="1">
    <source>
        <dbReference type="ARBA" id="ARBA00022723"/>
    </source>
</evidence>
<keyword evidence="1" id="KW-0479">Metal-binding</keyword>
<dbReference type="EMBL" id="CACSHJ010000087">
    <property type="protein sequence ID" value="CAA0334950.1"/>
    <property type="molecule type" value="Genomic_DNA"/>
</dbReference>
<evidence type="ECO:0000259" key="5">
    <source>
        <dbReference type="PROSITE" id="PS50089"/>
    </source>
</evidence>
<dbReference type="SMART" id="SM00184">
    <property type="entry name" value="RING"/>
    <property type="match status" value="1"/>
</dbReference>
<evidence type="ECO:0000313" key="6">
    <source>
        <dbReference type="EMBL" id="CAA0334950.1"/>
    </source>
</evidence>
<dbReference type="AlphaFoldDB" id="A0A178W4D9"/>
<proteinExistence type="predicted"/>
<dbReference type="EMBL" id="LR881466">
    <property type="protein sequence ID" value="CAD5317211.1"/>
    <property type="molecule type" value="Genomic_DNA"/>
</dbReference>
<dbReference type="PANTHER" id="PTHR45931:SF3">
    <property type="entry name" value="RING ZINC FINGER-CONTAINING PROTEIN"/>
    <property type="match status" value="1"/>
</dbReference>
<dbReference type="SUPFAM" id="SSF57850">
    <property type="entry name" value="RING/U-box"/>
    <property type="match status" value="1"/>
</dbReference>
<sequence>MGDANFDYSVSFRQDLTSPLTVELTCTNVVHKKIRLFTGETKTLSLPEQTIDHHTSFIPLNVSTPSTNTQNDLLFDIFRSPDQTTVISRPSKTSSNYSLSCVRISKILSSFGVTENGCSTILREIDMAITSSSSSSRGRGVVEIKIWKIKTEFYKANKAAENLLIDSYCYNYLNVATTEENGCAICMEDYIEGSSIVAKLPCDHEFHGDCINKWLQLNHMCPLCRSSILRMLNPGISPV</sequence>
<reference evidence="9" key="1">
    <citation type="journal article" date="2016" name="Proc. Natl. Acad. Sci. U.S.A.">
        <title>Chromosome-level assembly of Arabidopsis thaliana Ler reveals the extent of translocation and inversion polymorphisms.</title>
        <authorList>
            <person name="Zapata L."/>
            <person name="Ding J."/>
            <person name="Willing E.M."/>
            <person name="Hartwig B."/>
            <person name="Bezdan D."/>
            <person name="Jiao W.B."/>
            <person name="Patel V."/>
            <person name="Velikkakam James G."/>
            <person name="Koornneef M."/>
            <person name="Ossowski S."/>
            <person name="Schneeberger K."/>
        </authorList>
    </citation>
    <scope>NUCLEOTIDE SEQUENCE [LARGE SCALE GENOMIC DNA]</scope>
    <source>
        <strain evidence="9">cv. Landsberg erecta</strain>
    </source>
</reference>
<evidence type="ECO:0000313" key="10">
    <source>
        <dbReference type="Proteomes" id="UP000434276"/>
    </source>
</evidence>
<feature type="domain" description="RING-type" evidence="5">
    <location>
        <begin position="183"/>
        <end position="225"/>
    </location>
</feature>
<reference evidence="6 10" key="3">
    <citation type="submission" date="2019-12" db="EMBL/GenBank/DDBJ databases">
        <authorList>
            <person name="Jiao W.-B."/>
            <person name="Schneeberger K."/>
        </authorList>
    </citation>
    <scope>NUCLEOTIDE SEQUENCE [LARGE SCALE GENOMIC DNA]</scope>
    <source>
        <strain evidence="10">cv. C24</strain>
    </source>
</reference>
<dbReference type="GO" id="GO:0008270">
    <property type="term" value="F:zinc ion binding"/>
    <property type="evidence" value="ECO:0007669"/>
    <property type="project" value="UniProtKB-KW"/>
</dbReference>
<dbReference type="EMBL" id="LUHQ01000001">
    <property type="protein sequence ID" value="OAP13337.1"/>
    <property type="molecule type" value="Genomic_DNA"/>
</dbReference>
<evidence type="ECO:0000256" key="4">
    <source>
        <dbReference type="PROSITE-ProRule" id="PRU00175"/>
    </source>
</evidence>
<evidence type="ECO:0000313" key="11">
    <source>
        <dbReference type="Proteomes" id="UP000516314"/>
    </source>
</evidence>
<accession>A0A178W4D9</accession>
<dbReference type="Gene3D" id="3.30.40.10">
    <property type="entry name" value="Zinc/RING finger domain, C3HC4 (zinc finger)"/>
    <property type="match status" value="1"/>
</dbReference>
<dbReference type="PROSITE" id="PS50089">
    <property type="entry name" value="ZF_RING_2"/>
    <property type="match status" value="1"/>
</dbReference>
<dbReference type="OrthoDB" id="4348522at2759"/>
<dbReference type="Pfam" id="PF13639">
    <property type="entry name" value="zf-RING_2"/>
    <property type="match status" value="1"/>
</dbReference>
<dbReference type="InterPro" id="IPR051834">
    <property type="entry name" value="RING_finger_E3_ligase"/>
</dbReference>
<dbReference type="InterPro" id="IPR013083">
    <property type="entry name" value="Znf_RING/FYVE/PHD"/>
</dbReference>
<dbReference type="InterPro" id="IPR001841">
    <property type="entry name" value="Znf_RING"/>
</dbReference>
<protein>
    <submittedName>
        <fullName evidence="7">(thale cress) hypothetical protein</fullName>
    </submittedName>
</protein>
<dbReference type="ExpressionAtlas" id="A0A178W4D9">
    <property type="expression patterns" value="baseline and differential"/>
</dbReference>
<accession>A0A5S9WUE2</accession>
<reference evidence="7 11" key="4">
    <citation type="submission" date="2020-09" db="EMBL/GenBank/DDBJ databases">
        <authorList>
            <person name="Ashkenazy H."/>
        </authorList>
    </citation>
    <scope>NUCLEOTIDE SEQUENCE [LARGE SCALE GENOMIC DNA]</scope>
    <source>
        <strain evidence="11">cv. Cdm-0</strain>
    </source>
</reference>
<evidence type="ECO:0000313" key="8">
    <source>
        <dbReference type="EMBL" id="OAP13337.1"/>
    </source>
</evidence>
<reference evidence="8" key="2">
    <citation type="submission" date="2016-03" db="EMBL/GenBank/DDBJ databases">
        <title>Full-length assembly of Arabidopsis thaliana Ler reveals the complement of translocations and inversions.</title>
        <authorList>
            <person name="Zapata L."/>
            <person name="Schneeberger K."/>
            <person name="Ossowski S."/>
        </authorList>
    </citation>
    <scope>NUCLEOTIDE SEQUENCE [LARGE SCALE GENOMIC DNA]</scope>
    <source>
        <tissue evidence="8">Leaf</tissue>
    </source>
</reference>
<name>A0A178W4D9_ARATH</name>
<evidence type="ECO:0000256" key="3">
    <source>
        <dbReference type="ARBA" id="ARBA00022833"/>
    </source>
</evidence>
<organism evidence="8 9">
    <name type="scientific">Arabidopsis thaliana</name>
    <name type="common">Mouse-ear cress</name>
    <dbReference type="NCBI Taxonomy" id="3702"/>
    <lineage>
        <taxon>Eukaryota</taxon>
        <taxon>Viridiplantae</taxon>
        <taxon>Streptophyta</taxon>
        <taxon>Embryophyta</taxon>
        <taxon>Tracheophyta</taxon>
        <taxon>Spermatophyta</taxon>
        <taxon>Magnoliopsida</taxon>
        <taxon>eudicotyledons</taxon>
        <taxon>Gunneridae</taxon>
        <taxon>Pentapetalae</taxon>
        <taxon>rosids</taxon>
        <taxon>malvids</taxon>
        <taxon>Brassicales</taxon>
        <taxon>Brassicaceae</taxon>
        <taxon>Camelineae</taxon>
        <taxon>Arabidopsis</taxon>
    </lineage>
</organism>